<evidence type="ECO:0008006" key="9">
    <source>
        <dbReference type="Google" id="ProtNLM"/>
    </source>
</evidence>
<protein>
    <recommendedName>
        <fullName evidence="9">Kinetochore protein NDC80</fullName>
    </recommendedName>
</protein>
<comment type="caution">
    <text evidence="7">The sequence shown here is derived from an EMBL/GenBank/DDBJ whole genome shotgun (WGS) entry which is preliminary data.</text>
</comment>
<keyword evidence="2" id="KW-0158">Chromosome</keyword>
<proteinExistence type="predicted"/>
<accession>A0ABR2KBF1</accession>
<evidence type="ECO:0000256" key="3">
    <source>
        <dbReference type="ARBA" id="ARBA00023054"/>
    </source>
</evidence>
<keyword evidence="4" id="KW-0137">Centromere</keyword>
<evidence type="ECO:0000313" key="7">
    <source>
        <dbReference type="EMBL" id="KAK8887345.1"/>
    </source>
</evidence>
<keyword evidence="3 5" id="KW-0175">Coiled coil</keyword>
<name>A0ABR2KBF1_9EUKA</name>
<sequence>MRTKTQNRESIEPKSRVPVSARQREERRKSSAGKIMKAPAPAMRSKKDAHPPKKRMDYFAYINDFLKENGKDIPFPNRVKSYDPTSYAKAATGILSLIDPSLKEINRNSLEREFCDILDIIGYPYNVRDCVHSIPTNHNYQFTLDPLRWLVSLITTYNQYLTIPIEEKMYDEQTQKWLQVLNVFIEAYGLWLQGRDEEVERLTSSAFTCEVDEEEKINQTLQNQFKELQEQLELISKGFDTSMEGNVQSLEIELQKKKSDFDNLVKERDKINALITDLGEQIQDYEKIYNESIQKENDITTKINNLPYDLSSIETMLNKPDLIKKEIDEENNNIQKMKEQINDNENQFKTQCEALILIANDLNGIASQLNIENSIKINDEGEATGELFGTDIDEIVLNILSQKPDINMIQNENAKIIAERNEIDKEMMDLKQREEDLLKEINSIKDSNGKDVDKINKKLSDIQKENQKLTREIQNNDDSVNGLFTRLDEKLKSVSSHISNRFAEYLEELRKVQEEM</sequence>
<dbReference type="PANTHER" id="PTHR10643">
    <property type="entry name" value="KINETOCHORE PROTEIN NDC80"/>
    <property type="match status" value="1"/>
</dbReference>
<feature type="compositionally biased region" description="Basic and acidic residues" evidence="6">
    <location>
        <begin position="1"/>
        <end position="15"/>
    </location>
</feature>
<evidence type="ECO:0000256" key="4">
    <source>
        <dbReference type="ARBA" id="ARBA00023328"/>
    </source>
</evidence>
<dbReference type="EMBL" id="JAPFFF010000006">
    <property type="protein sequence ID" value="KAK8887345.1"/>
    <property type="molecule type" value="Genomic_DNA"/>
</dbReference>
<dbReference type="PANTHER" id="PTHR10643:SF2">
    <property type="entry name" value="KINETOCHORE PROTEIN NDC80 HOMOLOG"/>
    <property type="match status" value="1"/>
</dbReference>
<evidence type="ECO:0000313" key="8">
    <source>
        <dbReference type="Proteomes" id="UP001470230"/>
    </source>
</evidence>
<organism evidence="7 8">
    <name type="scientific">Tritrichomonas musculus</name>
    <dbReference type="NCBI Taxonomy" id="1915356"/>
    <lineage>
        <taxon>Eukaryota</taxon>
        <taxon>Metamonada</taxon>
        <taxon>Parabasalia</taxon>
        <taxon>Tritrichomonadida</taxon>
        <taxon>Tritrichomonadidae</taxon>
        <taxon>Tritrichomonas</taxon>
    </lineage>
</organism>
<gene>
    <name evidence="7" type="ORF">M9Y10_038384</name>
</gene>
<dbReference type="InterPro" id="IPR005550">
    <property type="entry name" value="Kinetochore_Ndc80"/>
</dbReference>
<evidence type="ECO:0000256" key="5">
    <source>
        <dbReference type="SAM" id="Coils"/>
    </source>
</evidence>
<feature type="coiled-coil region" evidence="5">
    <location>
        <begin position="406"/>
        <end position="479"/>
    </location>
</feature>
<dbReference type="Gene3D" id="1.10.418.30">
    <property type="entry name" value="Ncd80 complex, Ncd80 subunit"/>
    <property type="match status" value="1"/>
</dbReference>
<dbReference type="InterPro" id="IPR038273">
    <property type="entry name" value="Ndc80_sf"/>
</dbReference>
<dbReference type="Proteomes" id="UP001470230">
    <property type="component" value="Unassembled WGS sequence"/>
</dbReference>
<reference evidence="7 8" key="1">
    <citation type="submission" date="2024-04" db="EMBL/GenBank/DDBJ databases">
        <title>Tritrichomonas musculus Genome.</title>
        <authorList>
            <person name="Alves-Ferreira E."/>
            <person name="Grigg M."/>
            <person name="Lorenzi H."/>
            <person name="Galac M."/>
        </authorList>
    </citation>
    <scope>NUCLEOTIDE SEQUENCE [LARGE SCALE GENOMIC DNA]</scope>
    <source>
        <strain evidence="7 8">EAF2021</strain>
    </source>
</reference>
<evidence type="ECO:0000256" key="6">
    <source>
        <dbReference type="SAM" id="MobiDB-lite"/>
    </source>
</evidence>
<feature type="region of interest" description="Disordered" evidence="6">
    <location>
        <begin position="1"/>
        <end position="51"/>
    </location>
</feature>
<evidence type="ECO:0000256" key="2">
    <source>
        <dbReference type="ARBA" id="ARBA00022454"/>
    </source>
</evidence>
<feature type="coiled-coil region" evidence="5">
    <location>
        <begin position="211"/>
        <end position="267"/>
    </location>
</feature>
<comment type="subcellular location">
    <subcellularLocation>
        <location evidence="1">Chromosome</location>
        <location evidence="1">Centromere</location>
    </subcellularLocation>
</comment>
<keyword evidence="8" id="KW-1185">Reference proteome</keyword>
<evidence type="ECO:0000256" key="1">
    <source>
        <dbReference type="ARBA" id="ARBA00004584"/>
    </source>
</evidence>